<keyword evidence="3 5" id="KW-0732">Signal</keyword>
<comment type="caution">
    <text evidence="7">The sequence shown here is derived from an EMBL/GenBank/DDBJ whole genome shotgun (WGS) entry which is preliminary data.</text>
</comment>
<sequence>MKIVAALVAMAMVALTSAAHADDHRPLRIGSEGAYPPFNSLDANGRLQGFDIDVANALCAQMNRTCEFVQEDWDSIIPALIANKYDMIAAAMSITDERRKWVAFSKPYARSAISFATRRIANIRDITPAAMKGRVIGAQANTVSDRYLTAVYEPAGAIIRRYQTQQEAQLELSSGRIDVIAAGKLFLYDWLTTKQGGCCVFAGDATTDGKYTGEGIAIAVRNDDKDLLNKLNAAMDAIVANGTFKKINDKYYPFSVY</sequence>
<evidence type="ECO:0000256" key="5">
    <source>
        <dbReference type="SAM" id="SignalP"/>
    </source>
</evidence>
<dbReference type="SMART" id="SM00062">
    <property type="entry name" value="PBPb"/>
    <property type="match status" value="1"/>
</dbReference>
<dbReference type="InterPro" id="IPR001638">
    <property type="entry name" value="Solute-binding_3/MltF_N"/>
</dbReference>
<feature type="domain" description="Solute-binding protein family 3/N-terminal" evidence="6">
    <location>
        <begin position="26"/>
        <end position="255"/>
    </location>
</feature>
<proteinExistence type="inferred from homology"/>
<evidence type="ECO:0000256" key="2">
    <source>
        <dbReference type="ARBA" id="ARBA00010333"/>
    </source>
</evidence>
<name>A0ABV9Z139_9HYPH</name>
<organism evidence="7 8">
    <name type="scientific">Flaviflagellibacter deserti</name>
    <dbReference type="NCBI Taxonomy" id="2267266"/>
    <lineage>
        <taxon>Bacteria</taxon>
        <taxon>Pseudomonadati</taxon>
        <taxon>Pseudomonadota</taxon>
        <taxon>Alphaproteobacteria</taxon>
        <taxon>Hyphomicrobiales</taxon>
        <taxon>Flaviflagellibacter</taxon>
    </lineage>
</organism>
<gene>
    <name evidence="7" type="ORF">ACFPFW_07425</name>
</gene>
<evidence type="ECO:0000259" key="6">
    <source>
        <dbReference type="SMART" id="SM00062"/>
    </source>
</evidence>
<dbReference type="SUPFAM" id="SSF53850">
    <property type="entry name" value="Periplasmic binding protein-like II"/>
    <property type="match status" value="1"/>
</dbReference>
<evidence type="ECO:0000256" key="3">
    <source>
        <dbReference type="ARBA" id="ARBA00022729"/>
    </source>
</evidence>
<dbReference type="RefSeq" id="WP_114956685.1">
    <property type="nucleotide sequence ID" value="NZ_JBHSJF010000006.1"/>
</dbReference>
<dbReference type="PANTHER" id="PTHR35936">
    <property type="entry name" value="MEMBRANE-BOUND LYTIC MUREIN TRANSGLYCOSYLASE F"/>
    <property type="match status" value="1"/>
</dbReference>
<dbReference type="PANTHER" id="PTHR35936:SF17">
    <property type="entry name" value="ARGININE-BINDING EXTRACELLULAR PROTEIN ARTP"/>
    <property type="match status" value="1"/>
</dbReference>
<evidence type="ECO:0000313" key="8">
    <source>
        <dbReference type="Proteomes" id="UP001595796"/>
    </source>
</evidence>
<dbReference type="InterPro" id="IPR018313">
    <property type="entry name" value="SBP_3_CS"/>
</dbReference>
<dbReference type="PROSITE" id="PS01039">
    <property type="entry name" value="SBP_BACTERIAL_3"/>
    <property type="match status" value="1"/>
</dbReference>
<reference evidence="8" key="1">
    <citation type="journal article" date="2019" name="Int. J. Syst. Evol. Microbiol.">
        <title>The Global Catalogue of Microorganisms (GCM) 10K type strain sequencing project: providing services to taxonomists for standard genome sequencing and annotation.</title>
        <authorList>
            <consortium name="The Broad Institute Genomics Platform"/>
            <consortium name="The Broad Institute Genome Sequencing Center for Infectious Disease"/>
            <person name="Wu L."/>
            <person name="Ma J."/>
        </authorList>
    </citation>
    <scope>NUCLEOTIDE SEQUENCE [LARGE SCALE GENOMIC DNA]</scope>
    <source>
        <strain evidence="8">CGMCC 1.16444</strain>
    </source>
</reference>
<evidence type="ECO:0000256" key="4">
    <source>
        <dbReference type="RuleBase" id="RU003744"/>
    </source>
</evidence>
<dbReference type="EMBL" id="JBHSJF010000006">
    <property type="protein sequence ID" value="MFC5067847.1"/>
    <property type="molecule type" value="Genomic_DNA"/>
</dbReference>
<keyword evidence="8" id="KW-1185">Reference proteome</keyword>
<dbReference type="Pfam" id="PF00497">
    <property type="entry name" value="SBP_bac_3"/>
    <property type="match status" value="1"/>
</dbReference>
<dbReference type="Proteomes" id="UP001595796">
    <property type="component" value="Unassembled WGS sequence"/>
</dbReference>
<dbReference type="Gene3D" id="3.40.190.10">
    <property type="entry name" value="Periplasmic binding protein-like II"/>
    <property type="match status" value="2"/>
</dbReference>
<evidence type="ECO:0000256" key="1">
    <source>
        <dbReference type="ARBA" id="ARBA00004196"/>
    </source>
</evidence>
<comment type="similarity">
    <text evidence="2 4">Belongs to the bacterial solute-binding protein 3 family.</text>
</comment>
<protein>
    <submittedName>
        <fullName evidence="7">Transporter substrate-binding domain-containing protein</fullName>
    </submittedName>
</protein>
<evidence type="ECO:0000313" key="7">
    <source>
        <dbReference type="EMBL" id="MFC5067847.1"/>
    </source>
</evidence>
<feature type="signal peptide" evidence="5">
    <location>
        <begin position="1"/>
        <end position="21"/>
    </location>
</feature>
<feature type="chain" id="PRO_5046124532" evidence="5">
    <location>
        <begin position="22"/>
        <end position="257"/>
    </location>
</feature>
<comment type="subcellular location">
    <subcellularLocation>
        <location evidence="1">Cell envelope</location>
    </subcellularLocation>
</comment>
<accession>A0ABV9Z139</accession>